<proteinExistence type="predicted"/>
<sequence length="69" mass="8254">CQFAYWPSCFPCSKWLQATNINCVFVSCQRRKLIFFNRSTLRAFNMWYTLKDMFSIDAFVSARCSCPFR</sequence>
<keyword evidence="2" id="KW-1185">Reference proteome</keyword>
<evidence type="ECO:0000313" key="2">
    <source>
        <dbReference type="Proteomes" id="UP000541444"/>
    </source>
</evidence>
<comment type="caution">
    <text evidence="1">The sequence shown here is derived from an EMBL/GenBank/DDBJ whole genome shotgun (WGS) entry which is preliminary data.</text>
</comment>
<gene>
    <name evidence="1" type="ORF">GIB67_005858</name>
</gene>
<reference evidence="1 2" key="1">
    <citation type="journal article" date="2020" name="IScience">
        <title>Genome Sequencing of the Endangered Kingdonia uniflora (Circaeasteraceae, Ranunculales) Reveals Potential Mechanisms of Evolutionary Specialization.</title>
        <authorList>
            <person name="Sun Y."/>
            <person name="Deng T."/>
            <person name="Zhang A."/>
            <person name="Moore M.J."/>
            <person name="Landis J.B."/>
            <person name="Lin N."/>
            <person name="Zhang H."/>
            <person name="Zhang X."/>
            <person name="Huang J."/>
            <person name="Zhang X."/>
            <person name="Sun H."/>
            <person name="Wang H."/>
        </authorList>
    </citation>
    <scope>NUCLEOTIDE SEQUENCE [LARGE SCALE GENOMIC DNA]</scope>
    <source>
        <strain evidence="1">TB1705</strain>
        <tissue evidence="1">Leaf</tissue>
    </source>
</reference>
<dbReference type="EMBL" id="JACGCM010001770">
    <property type="protein sequence ID" value="KAF6150006.1"/>
    <property type="molecule type" value="Genomic_DNA"/>
</dbReference>
<accession>A0A7J7M568</accession>
<evidence type="ECO:0000313" key="1">
    <source>
        <dbReference type="EMBL" id="KAF6150006.1"/>
    </source>
</evidence>
<feature type="non-terminal residue" evidence="1">
    <location>
        <position position="1"/>
    </location>
</feature>
<protein>
    <submittedName>
        <fullName evidence="1">Uncharacterized protein</fullName>
    </submittedName>
</protein>
<dbReference type="Proteomes" id="UP000541444">
    <property type="component" value="Unassembled WGS sequence"/>
</dbReference>
<dbReference type="AlphaFoldDB" id="A0A7J7M568"/>
<organism evidence="1 2">
    <name type="scientific">Kingdonia uniflora</name>
    <dbReference type="NCBI Taxonomy" id="39325"/>
    <lineage>
        <taxon>Eukaryota</taxon>
        <taxon>Viridiplantae</taxon>
        <taxon>Streptophyta</taxon>
        <taxon>Embryophyta</taxon>
        <taxon>Tracheophyta</taxon>
        <taxon>Spermatophyta</taxon>
        <taxon>Magnoliopsida</taxon>
        <taxon>Ranunculales</taxon>
        <taxon>Circaeasteraceae</taxon>
        <taxon>Kingdonia</taxon>
    </lineage>
</organism>
<name>A0A7J7M568_9MAGN</name>